<reference evidence="6 7" key="1">
    <citation type="submission" date="2015-04" db="EMBL/GenBank/DDBJ databases">
        <authorList>
            <person name="Syromyatnikov M.Y."/>
            <person name="Popov V.N."/>
        </authorList>
    </citation>
    <scope>NUCLEOTIDE SEQUENCE [LARGE SCALE GENOMIC DNA]</scope>
    <source>
        <strain evidence="6">WF-38-12</strain>
    </source>
</reference>
<keyword evidence="5" id="KW-0560">Oxidoreductase</keyword>
<keyword evidence="4" id="KW-0274">FAD</keyword>
<dbReference type="Proteomes" id="UP000054383">
    <property type="component" value="Unassembled WGS sequence"/>
</dbReference>
<dbReference type="InterPro" id="IPR036188">
    <property type="entry name" value="FAD/NAD-bd_sf"/>
</dbReference>
<evidence type="ECO:0000313" key="6">
    <source>
        <dbReference type="EMBL" id="CRG82664.1"/>
    </source>
</evidence>
<sequence>MAAISPSTGCSIATTGSSKTTLYYEKKGSSESTSRLTKTPLEFDAKLRHSEYTLPEISLIDRFADEPRKLRVAIIGAGLSGIIAGVLLPAKVPGIELTIFEKNADVLSHILQDPSEYFSDHGRNQIKGGVWFENIYPGVRCDVPAHVYQTCFETNTQWSEEYAQGEEIREYWTKIARKYGIYKYLRLSQCVQDLTWDNKNSIWMVKVQHLLTGHVYVHEADFVLTAIGRFNDWKLPNYPGIKSFQGLLRHASNWDATYDLAGKKVAVIGNGSTGIQLTTNIQSRVARLDHYARSKTWIAPDFIGDSTKLQSFPISEDIKNSFGNTSTYLKYRKNIEQNFWRGFDGWLKGSDSNQHAREEFVKHLKQRLAKKPELVENMIPEFSPHCRRLTPGPGYLEAITADNVDYVQTPIRRFTETGIETIDGKHREVDAVFTATGANIDAVPPFSITANGKDLTKLWSDGGEYGFPYSYLGIASPGYPNLLFILGPNGAGRSGTVPHNVEVQVTLFAKILRKVSREGIKTIQPTKKAADDFVQYSDAFWKTTVLSENCRSWYNGGRPGSRIHGLWPGSSSLVSIISNDPRWEDWEYEYISDTGNRLIWYFGNGSTKMERDVNHDITSYLVDPANIDLKKLHEGWWSVP</sequence>
<dbReference type="Gene3D" id="3.50.50.60">
    <property type="entry name" value="FAD/NAD(P)-binding domain"/>
    <property type="match status" value="3"/>
</dbReference>
<dbReference type="GO" id="GO:0004499">
    <property type="term" value="F:N,N-dimethylaniline monooxygenase activity"/>
    <property type="evidence" value="ECO:0007669"/>
    <property type="project" value="InterPro"/>
</dbReference>
<keyword evidence="7" id="KW-1185">Reference proteome</keyword>
<name>A0A0U1LI25_TALIS</name>
<protein>
    <recommendedName>
        <fullName evidence="8">Sterigmatocystin biosynthesis monooxygenase stcW</fullName>
    </recommendedName>
</protein>
<keyword evidence="3" id="KW-0285">Flavoprotein</keyword>
<gene>
    <name evidence="6" type="ORF">PISL3812_00008</name>
</gene>
<dbReference type="SUPFAM" id="SSF51905">
    <property type="entry name" value="FAD/NAD(P)-binding domain"/>
    <property type="match status" value="3"/>
</dbReference>
<dbReference type="InterPro" id="IPR051209">
    <property type="entry name" value="FAD-bind_Monooxygenase_sf"/>
</dbReference>
<comment type="similarity">
    <text evidence="2">Belongs to the FAD-binding monooxygenase family.</text>
</comment>
<evidence type="ECO:0000313" key="7">
    <source>
        <dbReference type="Proteomes" id="UP000054383"/>
    </source>
</evidence>
<dbReference type="OMA" id="HGFPYTY"/>
<evidence type="ECO:0000256" key="4">
    <source>
        <dbReference type="ARBA" id="ARBA00022827"/>
    </source>
</evidence>
<dbReference type="PANTHER" id="PTHR42877">
    <property type="entry name" value="L-ORNITHINE N(5)-MONOOXYGENASE-RELATED"/>
    <property type="match status" value="1"/>
</dbReference>
<comment type="cofactor">
    <cofactor evidence="1">
        <name>FAD</name>
        <dbReference type="ChEBI" id="CHEBI:57692"/>
    </cofactor>
</comment>
<evidence type="ECO:0000256" key="3">
    <source>
        <dbReference type="ARBA" id="ARBA00022630"/>
    </source>
</evidence>
<proteinExistence type="inferred from homology"/>
<accession>A0A0U1LI25</accession>
<dbReference type="InterPro" id="IPR020946">
    <property type="entry name" value="Flavin_mOase-like"/>
</dbReference>
<organism evidence="6 7">
    <name type="scientific">Talaromyces islandicus</name>
    <name type="common">Penicillium islandicum</name>
    <dbReference type="NCBI Taxonomy" id="28573"/>
    <lineage>
        <taxon>Eukaryota</taxon>
        <taxon>Fungi</taxon>
        <taxon>Dikarya</taxon>
        <taxon>Ascomycota</taxon>
        <taxon>Pezizomycotina</taxon>
        <taxon>Eurotiomycetes</taxon>
        <taxon>Eurotiomycetidae</taxon>
        <taxon>Eurotiales</taxon>
        <taxon>Trichocomaceae</taxon>
        <taxon>Talaromyces</taxon>
        <taxon>Talaromyces sect. Islandici</taxon>
    </lineage>
</organism>
<dbReference type="STRING" id="28573.A0A0U1LI25"/>
<dbReference type="PANTHER" id="PTHR42877:SF6">
    <property type="entry name" value="MONOOXYGENASE, PUTATIVE (AFU_ORTHOLOGUE AFUA_3G15050)-RELATED"/>
    <property type="match status" value="1"/>
</dbReference>
<dbReference type="OrthoDB" id="74360at2759"/>
<dbReference type="EMBL" id="CVMT01000001">
    <property type="protein sequence ID" value="CRG82664.1"/>
    <property type="molecule type" value="Genomic_DNA"/>
</dbReference>
<dbReference type="Pfam" id="PF00743">
    <property type="entry name" value="FMO-like"/>
    <property type="match status" value="1"/>
</dbReference>
<evidence type="ECO:0000256" key="2">
    <source>
        <dbReference type="ARBA" id="ARBA00010139"/>
    </source>
</evidence>
<dbReference type="AlphaFoldDB" id="A0A0U1LI25"/>
<dbReference type="GO" id="GO:0050660">
    <property type="term" value="F:flavin adenine dinucleotide binding"/>
    <property type="evidence" value="ECO:0007669"/>
    <property type="project" value="InterPro"/>
</dbReference>
<evidence type="ECO:0008006" key="8">
    <source>
        <dbReference type="Google" id="ProtNLM"/>
    </source>
</evidence>
<evidence type="ECO:0000256" key="5">
    <source>
        <dbReference type="ARBA" id="ARBA00023002"/>
    </source>
</evidence>
<evidence type="ECO:0000256" key="1">
    <source>
        <dbReference type="ARBA" id="ARBA00001974"/>
    </source>
</evidence>
<dbReference type="GO" id="GO:0050661">
    <property type="term" value="F:NADP binding"/>
    <property type="evidence" value="ECO:0007669"/>
    <property type="project" value="InterPro"/>
</dbReference>